<dbReference type="Pfam" id="PF01370">
    <property type="entry name" value="Epimerase"/>
    <property type="match status" value="1"/>
</dbReference>
<comment type="caution">
    <text evidence="2">The sequence shown here is derived from an EMBL/GenBank/DDBJ whole genome shotgun (WGS) entry which is preliminary data.</text>
</comment>
<accession>A0A264W4X9</accession>
<dbReference type="AlphaFoldDB" id="A0A264W4X9"/>
<keyword evidence="3" id="KW-1185">Reference proteome</keyword>
<dbReference type="Proteomes" id="UP000217065">
    <property type="component" value="Unassembled WGS sequence"/>
</dbReference>
<sequence>MRTHMKTALMLGGTQFVGKRVVQLLLERGIQVTIATRGQKQDDFRDQVTRVRLDRTDEKSVLHALQGKEFDVVFDHTCYSPVEVREVLEALGDGVGKYVFISSVAVYDFGENLTEQEFNPRHFDIHYKPREEYAGLEGYQEAKRASEAVLYQQAPCPVVTVRFPYIVGVDDYTERFAFHVRSIEEGHSIGVSNPQARFGFVDSAEAAHFLVEVAASDFEGPINAGSDGSVSHEELYQMIAQALDREYRLSEDTMTNRSPYDLGDSLAQTTAFAHEQGFSFKEMHQVIEEQIAIHQTAVSKKDDSGH</sequence>
<protein>
    <recommendedName>
        <fullName evidence="1">NAD-dependent epimerase/dehydratase domain-containing protein</fullName>
    </recommendedName>
</protein>
<organism evidence="2 3">
    <name type="scientific">Tetzosporium hominis</name>
    <dbReference type="NCBI Taxonomy" id="2020506"/>
    <lineage>
        <taxon>Bacteria</taxon>
        <taxon>Bacillati</taxon>
        <taxon>Bacillota</taxon>
        <taxon>Bacilli</taxon>
        <taxon>Bacillales</taxon>
        <taxon>Caryophanaceae</taxon>
        <taxon>Tetzosporium</taxon>
    </lineage>
</organism>
<evidence type="ECO:0000313" key="3">
    <source>
        <dbReference type="Proteomes" id="UP000217065"/>
    </source>
</evidence>
<evidence type="ECO:0000259" key="1">
    <source>
        <dbReference type="Pfam" id="PF01370"/>
    </source>
</evidence>
<dbReference type="SUPFAM" id="SSF51735">
    <property type="entry name" value="NAD(P)-binding Rossmann-fold domains"/>
    <property type="match status" value="1"/>
</dbReference>
<dbReference type="GO" id="GO:0005737">
    <property type="term" value="C:cytoplasm"/>
    <property type="evidence" value="ECO:0007669"/>
    <property type="project" value="TreeGrafter"/>
</dbReference>
<dbReference type="EMBL" id="NOKQ01000194">
    <property type="protein sequence ID" value="OZS78615.1"/>
    <property type="molecule type" value="Genomic_DNA"/>
</dbReference>
<dbReference type="InterPro" id="IPR051783">
    <property type="entry name" value="NAD(P)-dependent_oxidoreduct"/>
</dbReference>
<gene>
    <name evidence="2" type="ORF">CF394_05690</name>
</gene>
<evidence type="ECO:0000313" key="2">
    <source>
        <dbReference type="EMBL" id="OZS78615.1"/>
    </source>
</evidence>
<name>A0A264W4X9_9BACL</name>
<dbReference type="Gene3D" id="3.40.50.720">
    <property type="entry name" value="NAD(P)-binding Rossmann-like Domain"/>
    <property type="match status" value="1"/>
</dbReference>
<dbReference type="PANTHER" id="PTHR48079:SF6">
    <property type="entry name" value="NAD(P)-BINDING DOMAIN-CONTAINING PROTEIN-RELATED"/>
    <property type="match status" value="1"/>
</dbReference>
<feature type="domain" description="NAD-dependent epimerase/dehydratase" evidence="1">
    <location>
        <begin position="8"/>
        <end position="216"/>
    </location>
</feature>
<dbReference type="PANTHER" id="PTHR48079">
    <property type="entry name" value="PROTEIN YEEZ"/>
    <property type="match status" value="1"/>
</dbReference>
<dbReference type="GO" id="GO:0004029">
    <property type="term" value="F:aldehyde dehydrogenase (NAD+) activity"/>
    <property type="evidence" value="ECO:0007669"/>
    <property type="project" value="TreeGrafter"/>
</dbReference>
<dbReference type="InterPro" id="IPR036291">
    <property type="entry name" value="NAD(P)-bd_dom_sf"/>
</dbReference>
<dbReference type="InterPro" id="IPR001509">
    <property type="entry name" value="Epimerase_deHydtase"/>
</dbReference>
<proteinExistence type="predicted"/>
<dbReference type="OrthoDB" id="9809586at2"/>
<reference evidence="2 3" key="1">
    <citation type="submission" date="2017-07" db="EMBL/GenBank/DDBJ databases">
        <title>Tetzosporium hominis gen.nov. sp.nov.</title>
        <authorList>
            <person name="Tetz G."/>
            <person name="Tetz V."/>
        </authorList>
    </citation>
    <scope>NUCLEOTIDE SEQUENCE [LARGE SCALE GENOMIC DNA]</scope>
    <source>
        <strain evidence="2 3">VT-49</strain>
    </source>
</reference>